<evidence type="ECO:0000313" key="2">
    <source>
        <dbReference type="EMBL" id="RKJ96731.1"/>
    </source>
</evidence>
<feature type="signal peptide" evidence="1">
    <location>
        <begin position="1"/>
        <end position="27"/>
    </location>
</feature>
<evidence type="ECO:0000313" key="3">
    <source>
        <dbReference type="Proteomes" id="UP000216225"/>
    </source>
</evidence>
<protein>
    <submittedName>
        <fullName evidence="2">Uncharacterized protein</fullName>
    </submittedName>
</protein>
<comment type="caution">
    <text evidence="2">The sequence shown here is derived from an EMBL/GenBank/DDBJ whole genome shotgun (WGS) entry which is preliminary data.</text>
</comment>
<dbReference type="EMBL" id="NKDB02000002">
    <property type="protein sequence ID" value="RKJ96731.1"/>
    <property type="molecule type" value="Genomic_DNA"/>
</dbReference>
<sequence length="136" mass="14343">MKRCTPLPALALLALAAALALPLAAQAQQAPTPAGQRPFPPAALRGSLKIVNPAEAELNGQAIRLAPGLRIFNPQNALVFAHTLIGQPLKVNYVTEASTGMLLTAWILTEAEARQPRKGDDAVITNIRTEPAATPR</sequence>
<name>A0A3R7HNZ7_9BURK</name>
<evidence type="ECO:0000256" key="1">
    <source>
        <dbReference type="SAM" id="SignalP"/>
    </source>
</evidence>
<dbReference type="Proteomes" id="UP000216225">
    <property type="component" value="Unassembled WGS sequence"/>
</dbReference>
<dbReference type="AlphaFoldDB" id="A0A3R7HNZ7"/>
<reference evidence="2 3" key="1">
    <citation type="submission" date="2018-09" db="EMBL/GenBank/DDBJ databases">
        <title>Genome comparison of Alicycliphilus sp. BQ1, a polyurethanolytic bacterium, with its closest phylogenetic relatives Alicycliphilus denitrificans BC and K601, unable to attack polyurethane.</title>
        <authorList>
            <person name="Loza-Tavera H."/>
            <person name="Lozano L."/>
            <person name="Cevallos M."/>
            <person name="Maya-Lucas O."/>
            <person name="Garcia-Mena J."/>
            <person name="Hernandez J."/>
        </authorList>
    </citation>
    <scope>NUCLEOTIDE SEQUENCE [LARGE SCALE GENOMIC DNA]</scope>
    <source>
        <strain evidence="2 3">BQ1</strain>
    </source>
</reference>
<accession>A0A3R7HNZ7</accession>
<gene>
    <name evidence="2" type="ORF">CE154_011995</name>
</gene>
<proteinExistence type="predicted"/>
<feature type="chain" id="PRO_5018564450" evidence="1">
    <location>
        <begin position="28"/>
        <end position="136"/>
    </location>
</feature>
<organism evidence="2 3">
    <name type="scientific">Alicycliphilus denitrificans</name>
    <dbReference type="NCBI Taxonomy" id="179636"/>
    <lineage>
        <taxon>Bacteria</taxon>
        <taxon>Pseudomonadati</taxon>
        <taxon>Pseudomonadota</taxon>
        <taxon>Betaproteobacteria</taxon>
        <taxon>Burkholderiales</taxon>
        <taxon>Comamonadaceae</taxon>
        <taxon>Alicycliphilus</taxon>
    </lineage>
</organism>
<keyword evidence="1" id="KW-0732">Signal</keyword>
<dbReference type="RefSeq" id="WP_094438284.1">
    <property type="nucleotide sequence ID" value="NZ_NKDB02000002.1"/>
</dbReference>